<protein>
    <submittedName>
        <fullName evidence="9">S54 family peptidase</fullName>
    </submittedName>
</protein>
<evidence type="ECO:0000256" key="2">
    <source>
        <dbReference type="ARBA" id="ARBA00009045"/>
    </source>
</evidence>
<feature type="domain" description="Peptidase S54 rhomboid" evidence="8">
    <location>
        <begin position="50"/>
        <end position="193"/>
    </location>
</feature>
<dbReference type="GO" id="GO:0004252">
    <property type="term" value="F:serine-type endopeptidase activity"/>
    <property type="evidence" value="ECO:0007669"/>
    <property type="project" value="InterPro"/>
</dbReference>
<keyword evidence="5 7" id="KW-1133">Transmembrane helix</keyword>
<evidence type="ECO:0000256" key="5">
    <source>
        <dbReference type="ARBA" id="ARBA00022989"/>
    </source>
</evidence>
<comment type="caution">
    <text evidence="9">The sequence shown here is derived from an EMBL/GenBank/DDBJ whole genome shotgun (WGS) entry which is preliminary data.</text>
</comment>
<accession>A0A059GDA8</accession>
<dbReference type="RefSeq" id="WP_241766834.1">
    <property type="nucleotide sequence ID" value="NZ_ARYL01000001.1"/>
</dbReference>
<evidence type="ECO:0000256" key="6">
    <source>
        <dbReference type="ARBA" id="ARBA00023136"/>
    </source>
</evidence>
<dbReference type="eggNOG" id="COG0705">
    <property type="taxonomic scope" value="Bacteria"/>
</dbReference>
<dbReference type="PANTHER" id="PTHR43731:SF14">
    <property type="entry name" value="PRESENILIN-ASSOCIATED RHOMBOID-LIKE PROTEIN, MITOCHONDRIAL"/>
    <property type="match status" value="1"/>
</dbReference>
<feature type="transmembrane region" description="Helical" evidence="7">
    <location>
        <begin position="84"/>
        <end position="105"/>
    </location>
</feature>
<keyword evidence="10" id="KW-1185">Reference proteome</keyword>
<sequence length="209" mass="23349">MDQNAMDALLVYPTTLVLIALNVIASVLAFNNRDLFDRYCFWIKPIREGEEWFRFVTSAFLHVNGMHLFINMYVLYTFGKILEAYVGSGGFLILYAASMLGGNVWEYADKHNQPNYRAVGASGATSGVITGFCLFYPFAMLYLFFAIPMWAIVFGVGFIVISFILSQRDQTMVAHGAHLGGALTGLVIAMLLRPAAWRELVEQVAHRIG</sequence>
<dbReference type="PANTHER" id="PTHR43731">
    <property type="entry name" value="RHOMBOID PROTEASE"/>
    <property type="match status" value="1"/>
</dbReference>
<feature type="transmembrane region" description="Helical" evidence="7">
    <location>
        <begin position="145"/>
        <end position="165"/>
    </location>
</feature>
<dbReference type="AlphaFoldDB" id="A0A059GDA8"/>
<dbReference type="Pfam" id="PF01694">
    <property type="entry name" value="Rhomboid"/>
    <property type="match status" value="1"/>
</dbReference>
<dbReference type="InterPro" id="IPR022764">
    <property type="entry name" value="Peptidase_S54_rhomboid_dom"/>
</dbReference>
<feature type="transmembrane region" description="Helical" evidence="7">
    <location>
        <begin position="52"/>
        <end position="78"/>
    </location>
</feature>
<keyword evidence="4" id="KW-0378">Hydrolase</keyword>
<keyword evidence="3 7" id="KW-0812">Transmembrane</keyword>
<dbReference type="InterPro" id="IPR050925">
    <property type="entry name" value="Rhomboid_protease_S54"/>
</dbReference>
<reference evidence="9 10" key="1">
    <citation type="journal article" date="2014" name="Antonie Van Leeuwenhoek">
        <title>Hyphomonas beringensis sp. nov. and Hyphomonas chukchiensis sp. nov., isolated from surface seawater of the Bering Sea and Chukchi Sea.</title>
        <authorList>
            <person name="Li C."/>
            <person name="Lai Q."/>
            <person name="Li G."/>
            <person name="Dong C."/>
            <person name="Wang J."/>
            <person name="Liao Y."/>
            <person name="Shao Z."/>
        </authorList>
    </citation>
    <scope>NUCLEOTIDE SEQUENCE [LARGE SCALE GENOMIC DNA]</scope>
    <source>
        <strain evidence="9 10">SCH89</strain>
    </source>
</reference>
<feature type="transmembrane region" description="Helical" evidence="7">
    <location>
        <begin position="172"/>
        <end position="192"/>
    </location>
</feature>
<dbReference type="STRING" id="1280953.HOC_01180"/>
<dbReference type="Proteomes" id="UP000024942">
    <property type="component" value="Unassembled WGS sequence"/>
</dbReference>
<comment type="subcellular location">
    <subcellularLocation>
        <location evidence="1">Membrane</location>
        <topology evidence="1">Multi-pass membrane protein</topology>
    </subcellularLocation>
</comment>
<dbReference type="EMBL" id="ARYL01000001">
    <property type="protein sequence ID" value="KDA04453.1"/>
    <property type="molecule type" value="Genomic_DNA"/>
</dbReference>
<evidence type="ECO:0000256" key="3">
    <source>
        <dbReference type="ARBA" id="ARBA00022692"/>
    </source>
</evidence>
<keyword evidence="6 7" id="KW-0472">Membrane</keyword>
<comment type="similarity">
    <text evidence="2">Belongs to the peptidase S54 family.</text>
</comment>
<name>A0A059GDA8_9PROT</name>
<dbReference type="PATRIC" id="fig|1280953.3.peg.236"/>
<organism evidence="9 10">
    <name type="scientific">Hyphomonas oceanitis SCH89</name>
    <dbReference type="NCBI Taxonomy" id="1280953"/>
    <lineage>
        <taxon>Bacteria</taxon>
        <taxon>Pseudomonadati</taxon>
        <taxon>Pseudomonadota</taxon>
        <taxon>Alphaproteobacteria</taxon>
        <taxon>Hyphomonadales</taxon>
        <taxon>Hyphomonadaceae</taxon>
        <taxon>Hyphomonas</taxon>
    </lineage>
</organism>
<evidence type="ECO:0000313" key="9">
    <source>
        <dbReference type="EMBL" id="KDA04453.1"/>
    </source>
</evidence>
<evidence type="ECO:0000256" key="4">
    <source>
        <dbReference type="ARBA" id="ARBA00022801"/>
    </source>
</evidence>
<evidence type="ECO:0000313" key="10">
    <source>
        <dbReference type="Proteomes" id="UP000024942"/>
    </source>
</evidence>
<evidence type="ECO:0000256" key="7">
    <source>
        <dbReference type="SAM" id="Phobius"/>
    </source>
</evidence>
<evidence type="ECO:0000259" key="8">
    <source>
        <dbReference type="Pfam" id="PF01694"/>
    </source>
</evidence>
<evidence type="ECO:0000256" key="1">
    <source>
        <dbReference type="ARBA" id="ARBA00004141"/>
    </source>
</evidence>
<dbReference type="SUPFAM" id="SSF144091">
    <property type="entry name" value="Rhomboid-like"/>
    <property type="match status" value="1"/>
</dbReference>
<proteinExistence type="inferred from homology"/>
<gene>
    <name evidence="9" type="ORF">HOC_01180</name>
</gene>
<dbReference type="GO" id="GO:0016020">
    <property type="term" value="C:membrane"/>
    <property type="evidence" value="ECO:0007669"/>
    <property type="project" value="UniProtKB-SubCell"/>
</dbReference>
<feature type="transmembrane region" description="Helical" evidence="7">
    <location>
        <begin position="12"/>
        <end position="31"/>
    </location>
</feature>
<feature type="transmembrane region" description="Helical" evidence="7">
    <location>
        <begin position="117"/>
        <end position="139"/>
    </location>
</feature>
<dbReference type="InterPro" id="IPR035952">
    <property type="entry name" value="Rhomboid-like_sf"/>
</dbReference>
<dbReference type="Gene3D" id="1.20.1540.10">
    <property type="entry name" value="Rhomboid-like"/>
    <property type="match status" value="1"/>
</dbReference>